<keyword evidence="1" id="KW-0812">Transmembrane</keyword>
<dbReference type="GO" id="GO:0005737">
    <property type="term" value="C:cytoplasm"/>
    <property type="evidence" value="ECO:0007669"/>
    <property type="project" value="TreeGrafter"/>
</dbReference>
<dbReference type="InterPro" id="IPR001173">
    <property type="entry name" value="Glyco_trans_2-like"/>
</dbReference>
<dbReference type="PANTHER" id="PTHR16779:SF1">
    <property type="entry name" value="BETA-1,4-MANNOSYLTRANSFERASE EGH"/>
    <property type="match status" value="1"/>
</dbReference>
<accession>F1LAA2</accession>
<evidence type="ECO:0000256" key="1">
    <source>
        <dbReference type="SAM" id="Phobius"/>
    </source>
</evidence>
<evidence type="ECO:0000259" key="2">
    <source>
        <dbReference type="Pfam" id="PF13632"/>
    </source>
</evidence>
<dbReference type="Pfam" id="PF13632">
    <property type="entry name" value="Glyco_trans_2_3"/>
    <property type="match status" value="1"/>
</dbReference>
<evidence type="ECO:0000313" key="3">
    <source>
        <dbReference type="EMBL" id="ADY47056.1"/>
    </source>
</evidence>
<proteinExistence type="evidence at transcript level"/>
<keyword evidence="3" id="KW-0328">Glycosyltransferase</keyword>
<dbReference type="InterPro" id="IPR027389">
    <property type="entry name" value="B_mannosylTrfase_Bre-3/Egh"/>
</dbReference>
<name>F1LAA2_ASCSU</name>
<keyword evidence="1" id="KW-0472">Membrane</keyword>
<dbReference type="EMBL" id="JI175308">
    <property type="protein sequence ID" value="ADY47056.1"/>
    <property type="molecule type" value="mRNA"/>
</dbReference>
<feature type="transmembrane region" description="Helical" evidence="1">
    <location>
        <begin position="84"/>
        <end position="109"/>
    </location>
</feature>
<sequence>MECFGQVGAERKVSFDHGREGSIAEDCFFSMIAFRDGYTFDFIEGEMHEKSPFTFWDFLQQRKRWIQGIYLTVHAKQIPTKNKILLGLSFYAWATMPLTSLQVFLFHLFPLPPCFIFDFLVGFVAAVNLYMYIYGVIKSFSNKYRHSPLRLCLYMAGAMLTIPFNVWIENIAVLWGMLGDKNGFYVVKKDVQLLNEHDGLPC</sequence>
<reference evidence="3" key="1">
    <citation type="journal article" date="2011" name="Genome Res.">
        <title>Deep small RNA sequencing from the nematode Ascaris reveals conservation, functional diversification, and novel developmental profiles.</title>
        <authorList>
            <person name="Wang J."/>
            <person name="Czech B."/>
            <person name="Crunk A."/>
            <person name="Wallace A."/>
            <person name="Mitreva M."/>
            <person name="Hannon G.J."/>
            <person name="Davis R.E."/>
        </authorList>
    </citation>
    <scope>NUCLEOTIDE SEQUENCE</scope>
</reference>
<keyword evidence="3" id="KW-0808">Transferase</keyword>
<organism evidence="3">
    <name type="scientific">Ascaris suum</name>
    <name type="common">Pig roundworm</name>
    <name type="synonym">Ascaris lumbricoides</name>
    <dbReference type="NCBI Taxonomy" id="6253"/>
    <lineage>
        <taxon>Eukaryota</taxon>
        <taxon>Metazoa</taxon>
        <taxon>Ecdysozoa</taxon>
        <taxon>Nematoda</taxon>
        <taxon>Chromadorea</taxon>
        <taxon>Rhabditida</taxon>
        <taxon>Spirurina</taxon>
        <taxon>Ascaridomorpha</taxon>
        <taxon>Ascaridoidea</taxon>
        <taxon>Ascarididae</taxon>
        <taxon>Ascaris</taxon>
    </lineage>
</organism>
<dbReference type="GO" id="GO:0019187">
    <property type="term" value="F:beta-1,4-mannosyltransferase activity"/>
    <property type="evidence" value="ECO:0007669"/>
    <property type="project" value="InterPro"/>
</dbReference>
<feature type="domain" description="Glycosyltransferase 2-like" evidence="2">
    <location>
        <begin position="7"/>
        <end position="137"/>
    </location>
</feature>
<feature type="transmembrane region" description="Helical" evidence="1">
    <location>
        <begin position="115"/>
        <end position="137"/>
    </location>
</feature>
<feature type="transmembrane region" description="Helical" evidence="1">
    <location>
        <begin position="149"/>
        <end position="168"/>
    </location>
</feature>
<keyword evidence="1" id="KW-1133">Transmembrane helix</keyword>
<protein>
    <submittedName>
        <fullName evidence="3">Beta-1,4-mannosyltransferase bre-3</fullName>
    </submittedName>
</protein>
<dbReference type="PANTHER" id="PTHR16779">
    <property type="entry name" value="BETA-1,4-MANNOSYLTRANSFERASE EGH"/>
    <property type="match status" value="1"/>
</dbReference>
<dbReference type="AlphaFoldDB" id="F1LAA2"/>